<evidence type="ECO:0000313" key="2">
    <source>
        <dbReference type="EMBL" id="MCI52597.1"/>
    </source>
</evidence>
<accession>A0A392SVX8</accession>
<evidence type="ECO:0000256" key="1">
    <source>
        <dbReference type="SAM" id="MobiDB-lite"/>
    </source>
</evidence>
<protein>
    <submittedName>
        <fullName evidence="2">Uncharacterized protein</fullName>
    </submittedName>
</protein>
<sequence length="39" mass="4606">NPDALRPADLNRPGTSENRRPQEHQHNRFHKNDAFEPRS</sequence>
<name>A0A392SVX8_9FABA</name>
<feature type="non-terminal residue" evidence="2">
    <location>
        <position position="1"/>
    </location>
</feature>
<dbReference type="Proteomes" id="UP000265520">
    <property type="component" value="Unassembled WGS sequence"/>
</dbReference>
<dbReference type="AlphaFoldDB" id="A0A392SVX8"/>
<dbReference type="EMBL" id="LXQA010449639">
    <property type="protein sequence ID" value="MCI52597.1"/>
    <property type="molecule type" value="Genomic_DNA"/>
</dbReference>
<feature type="compositionally biased region" description="Basic and acidic residues" evidence="1">
    <location>
        <begin position="17"/>
        <end position="39"/>
    </location>
</feature>
<organism evidence="2 3">
    <name type="scientific">Trifolium medium</name>
    <dbReference type="NCBI Taxonomy" id="97028"/>
    <lineage>
        <taxon>Eukaryota</taxon>
        <taxon>Viridiplantae</taxon>
        <taxon>Streptophyta</taxon>
        <taxon>Embryophyta</taxon>
        <taxon>Tracheophyta</taxon>
        <taxon>Spermatophyta</taxon>
        <taxon>Magnoliopsida</taxon>
        <taxon>eudicotyledons</taxon>
        <taxon>Gunneridae</taxon>
        <taxon>Pentapetalae</taxon>
        <taxon>rosids</taxon>
        <taxon>fabids</taxon>
        <taxon>Fabales</taxon>
        <taxon>Fabaceae</taxon>
        <taxon>Papilionoideae</taxon>
        <taxon>50 kb inversion clade</taxon>
        <taxon>NPAAA clade</taxon>
        <taxon>Hologalegina</taxon>
        <taxon>IRL clade</taxon>
        <taxon>Trifolieae</taxon>
        <taxon>Trifolium</taxon>
    </lineage>
</organism>
<reference evidence="2 3" key="1">
    <citation type="journal article" date="2018" name="Front. Plant Sci.">
        <title>Red Clover (Trifolium pratense) and Zigzag Clover (T. medium) - A Picture of Genomic Similarities and Differences.</title>
        <authorList>
            <person name="Dluhosova J."/>
            <person name="Istvanek J."/>
            <person name="Nedelnik J."/>
            <person name="Repkova J."/>
        </authorList>
    </citation>
    <scope>NUCLEOTIDE SEQUENCE [LARGE SCALE GENOMIC DNA]</scope>
    <source>
        <strain evidence="3">cv. 10/8</strain>
        <tissue evidence="2">Leaf</tissue>
    </source>
</reference>
<keyword evidence="3" id="KW-1185">Reference proteome</keyword>
<comment type="caution">
    <text evidence="2">The sequence shown here is derived from an EMBL/GenBank/DDBJ whole genome shotgun (WGS) entry which is preliminary data.</text>
</comment>
<feature type="region of interest" description="Disordered" evidence="1">
    <location>
        <begin position="1"/>
        <end position="39"/>
    </location>
</feature>
<proteinExistence type="predicted"/>
<evidence type="ECO:0000313" key="3">
    <source>
        <dbReference type="Proteomes" id="UP000265520"/>
    </source>
</evidence>